<dbReference type="Proteomes" id="UP000887576">
    <property type="component" value="Unplaced"/>
</dbReference>
<dbReference type="WBParaSite" id="JU765_v2.g5867.t1">
    <property type="protein sequence ID" value="JU765_v2.g5867.t1"/>
    <property type="gene ID" value="JU765_v2.g5867"/>
</dbReference>
<proteinExistence type="predicted"/>
<sequence length="148" mass="17314">MTPLFGSGLLKSTHFSQIHRRFFTVCCHEWKPLLHKSGRKFHVLNSDIQKSGIYEMQAAGKLLYFGQTKNLLKIRLRNHLSKPNRLLKIFLDDGIIPEVRIVYEFYGNKKTLGLCEKKLIQRNRTLCNVKNNKSKKKSNKKSSRKKLI</sequence>
<organism evidence="1 2">
    <name type="scientific">Panagrolaimus sp. JU765</name>
    <dbReference type="NCBI Taxonomy" id="591449"/>
    <lineage>
        <taxon>Eukaryota</taxon>
        <taxon>Metazoa</taxon>
        <taxon>Ecdysozoa</taxon>
        <taxon>Nematoda</taxon>
        <taxon>Chromadorea</taxon>
        <taxon>Rhabditida</taxon>
        <taxon>Tylenchina</taxon>
        <taxon>Panagrolaimomorpha</taxon>
        <taxon>Panagrolaimoidea</taxon>
        <taxon>Panagrolaimidae</taxon>
        <taxon>Panagrolaimus</taxon>
    </lineage>
</organism>
<name>A0AC34RD58_9BILA</name>
<reference evidence="2" key="1">
    <citation type="submission" date="2022-11" db="UniProtKB">
        <authorList>
            <consortium name="WormBaseParasite"/>
        </authorList>
    </citation>
    <scope>IDENTIFICATION</scope>
</reference>
<protein>
    <submittedName>
        <fullName evidence="2">GIY-YIG domain-containing protein</fullName>
    </submittedName>
</protein>
<evidence type="ECO:0000313" key="2">
    <source>
        <dbReference type="WBParaSite" id="JU765_v2.g5867.t1"/>
    </source>
</evidence>
<evidence type="ECO:0000313" key="1">
    <source>
        <dbReference type="Proteomes" id="UP000887576"/>
    </source>
</evidence>
<accession>A0AC34RD58</accession>